<gene>
    <name evidence="1" type="ORF">BC781_1011205</name>
</gene>
<reference evidence="1 2" key="1">
    <citation type="submission" date="2018-03" db="EMBL/GenBank/DDBJ databases">
        <title>Genomic Encyclopedia of Archaeal and Bacterial Type Strains, Phase II (KMG-II): from individual species to whole genera.</title>
        <authorList>
            <person name="Goeker M."/>
        </authorList>
    </citation>
    <scope>NUCLEOTIDE SEQUENCE [LARGE SCALE GENOMIC DNA]</scope>
    <source>
        <strain evidence="1 2">DSM 28229</strain>
    </source>
</reference>
<evidence type="ECO:0000313" key="1">
    <source>
        <dbReference type="EMBL" id="PWJ44826.1"/>
    </source>
</evidence>
<proteinExistence type="predicted"/>
<sequence length="213" mass="24343">MKNINLKHSFTLFLGLLLMPIFYSCFPEDLNNLQILEERLDAGTLLNVENVDNNFLDSLYSTPPSDSVLLTINITLDSQLELERSIIRTVTSDCLFVQFDAIDINNVKRDCTLANIDTALVYIGSFSTDREVLVGMNPISSKIIKVGKKFEFPVVNPDPVSLKEIILNSEARQDSVDISDDIFFRTELRFKDRVFVSYNPIIEYYVNLERNSK</sequence>
<dbReference type="Proteomes" id="UP000245535">
    <property type="component" value="Unassembled WGS sequence"/>
</dbReference>
<protein>
    <submittedName>
        <fullName evidence="1">Uncharacterized protein</fullName>
    </submittedName>
</protein>
<dbReference type="AlphaFoldDB" id="A0A315ZGW3"/>
<comment type="caution">
    <text evidence="1">The sequence shown here is derived from an EMBL/GenBank/DDBJ whole genome shotgun (WGS) entry which is preliminary data.</text>
</comment>
<evidence type="ECO:0000313" key="2">
    <source>
        <dbReference type="Proteomes" id="UP000245535"/>
    </source>
</evidence>
<accession>A0A315ZGW3</accession>
<organism evidence="1 2">
    <name type="scientific">Sediminitomix flava</name>
    <dbReference type="NCBI Taxonomy" id="379075"/>
    <lineage>
        <taxon>Bacteria</taxon>
        <taxon>Pseudomonadati</taxon>
        <taxon>Bacteroidota</taxon>
        <taxon>Cytophagia</taxon>
        <taxon>Cytophagales</taxon>
        <taxon>Flammeovirgaceae</taxon>
        <taxon>Sediminitomix</taxon>
    </lineage>
</organism>
<dbReference type="RefSeq" id="WP_146201631.1">
    <property type="nucleotide sequence ID" value="NZ_QGDO01000001.1"/>
</dbReference>
<name>A0A315ZGW3_SEDFL</name>
<keyword evidence="2" id="KW-1185">Reference proteome</keyword>
<dbReference type="EMBL" id="QGDO01000001">
    <property type="protein sequence ID" value="PWJ44826.1"/>
    <property type="molecule type" value="Genomic_DNA"/>
</dbReference>
<dbReference type="PROSITE" id="PS51257">
    <property type="entry name" value="PROKAR_LIPOPROTEIN"/>
    <property type="match status" value="1"/>
</dbReference>